<gene>
    <name evidence="4" type="ORF">V5O48_017757</name>
</gene>
<dbReference type="SUPFAM" id="SSF50370">
    <property type="entry name" value="Ricin B-like lectins"/>
    <property type="match status" value="2"/>
</dbReference>
<proteinExistence type="predicted"/>
<dbReference type="Gene3D" id="2.80.10.50">
    <property type="match status" value="3"/>
</dbReference>
<feature type="domain" description="Ricin B lectin" evidence="3">
    <location>
        <begin position="75"/>
        <end position="201"/>
    </location>
</feature>
<organism evidence="4 5">
    <name type="scientific">Marasmius crinis-equi</name>
    <dbReference type="NCBI Taxonomy" id="585013"/>
    <lineage>
        <taxon>Eukaryota</taxon>
        <taxon>Fungi</taxon>
        <taxon>Dikarya</taxon>
        <taxon>Basidiomycota</taxon>
        <taxon>Agaricomycotina</taxon>
        <taxon>Agaricomycetes</taxon>
        <taxon>Agaricomycetidae</taxon>
        <taxon>Agaricales</taxon>
        <taxon>Marasmiineae</taxon>
        <taxon>Marasmiaceae</taxon>
        <taxon>Marasmius</taxon>
    </lineage>
</organism>
<feature type="domain" description="Ricin B lectin" evidence="3">
    <location>
        <begin position="247"/>
        <end position="392"/>
    </location>
</feature>
<comment type="caution">
    <text evidence="4">The sequence shown here is derived from an EMBL/GenBank/DDBJ whole genome shotgun (WGS) entry which is preliminary data.</text>
</comment>
<dbReference type="InterPro" id="IPR035992">
    <property type="entry name" value="Ricin_B-like_lectins"/>
</dbReference>
<sequence>MRSTFVALASFVALANAATYQLQSLSSAFNAASKQGCVSGSSNADGAAVVIHDCNNEEQAKHTLDFTWNDFSDTGPQQIKFFNGQKCLDVTGGVKASGTKLQLWSCDAVNPNQQWIVKQDHTYQWNGTDLCVDITDGNINDGNQLQVWTCDNRNQNQAFLPQQLGNSFSPPSQIVPLLQAGTFDRSARVSEFRTDPIVTPTDQILYALTAASNADGAGVFLAAWNQLANSPFPNGNQTWLYPTPPLGGQIHTFDGSKCLDVPSGNNANGVKLQVWTCTPGNTNQLFKYDPSTHSVNWVGTNKCIDVTGGQYAVGTALQLWDCDSTNHNQWWFANDVNEGSGNGTTTTVLPPAGGSTIFDPPTITSTIIDLPTSTVSASASQQPTSGGILDPITSTLPPTILPSSTSV</sequence>
<reference evidence="4 5" key="1">
    <citation type="submission" date="2024-02" db="EMBL/GenBank/DDBJ databases">
        <title>A draft genome for the cacao thread blight pathogen Marasmius crinis-equi.</title>
        <authorList>
            <person name="Cohen S.P."/>
            <person name="Baruah I.K."/>
            <person name="Amoako-Attah I."/>
            <person name="Bukari Y."/>
            <person name="Meinhardt L.W."/>
            <person name="Bailey B.A."/>
        </authorList>
    </citation>
    <scope>NUCLEOTIDE SEQUENCE [LARGE SCALE GENOMIC DNA]</scope>
    <source>
        <strain evidence="4 5">GH-76</strain>
    </source>
</reference>
<keyword evidence="5" id="KW-1185">Reference proteome</keyword>
<feature type="region of interest" description="Disordered" evidence="1">
    <location>
        <begin position="377"/>
        <end position="407"/>
    </location>
</feature>
<feature type="compositionally biased region" description="Low complexity" evidence="1">
    <location>
        <begin position="391"/>
        <end position="407"/>
    </location>
</feature>
<feature type="chain" id="PRO_5046263131" description="Ricin B lectin domain-containing protein" evidence="2">
    <location>
        <begin position="18"/>
        <end position="407"/>
    </location>
</feature>
<dbReference type="Proteomes" id="UP001465976">
    <property type="component" value="Unassembled WGS sequence"/>
</dbReference>
<evidence type="ECO:0000313" key="4">
    <source>
        <dbReference type="EMBL" id="KAL0564295.1"/>
    </source>
</evidence>
<dbReference type="EMBL" id="JBAHYK010002874">
    <property type="protein sequence ID" value="KAL0564295.1"/>
    <property type="molecule type" value="Genomic_DNA"/>
</dbReference>
<evidence type="ECO:0000256" key="1">
    <source>
        <dbReference type="SAM" id="MobiDB-lite"/>
    </source>
</evidence>
<evidence type="ECO:0000256" key="2">
    <source>
        <dbReference type="SAM" id="SignalP"/>
    </source>
</evidence>
<evidence type="ECO:0000313" key="5">
    <source>
        <dbReference type="Proteomes" id="UP001465976"/>
    </source>
</evidence>
<dbReference type="InterPro" id="IPR000772">
    <property type="entry name" value="Ricin_B_lectin"/>
</dbReference>
<keyword evidence="2" id="KW-0732">Signal</keyword>
<feature type="signal peptide" evidence="2">
    <location>
        <begin position="1"/>
        <end position="17"/>
    </location>
</feature>
<dbReference type="Pfam" id="PF00652">
    <property type="entry name" value="Ricin_B_lectin"/>
    <property type="match status" value="2"/>
</dbReference>
<dbReference type="SMART" id="SM00458">
    <property type="entry name" value="RICIN"/>
    <property type="match status" value="2"/>
</dbReference>
<protein>
    <recommendedName>
        <fullName evidence="3">Ricin B lectin domain-containing protein</fullName>
    </recommendedName>
</protein>
<accession>A0ABR3EN95</accession>
<dbReference type="PROSITE" id="PS50231">
    <property type="entry name" value="RICIN_B_LECTIN"/>
    <property type="match status" value="2"/>
</dbReference>
<name>A0ABR3EN95_9AGAR</name>
<evidence type="ECO:0000259" key="3">
    <source>
        <dbReference type="SMART" id="SM00458"/>
    </source>
</evidence>
<dbReference type="CDD" id="cd00161">
    <property type="entry name" value="beta-trefoil_Ricin-like"/>
    <property type="match status" value="2"/>
</dbReference>